<keyword evidence="6" id="KW-1185">Reference proteome</keyword>
<evidence type="ECO:0000259" key="3">
    <source>
        <dbReference type="PROSITE" id="PS51258"/>
    </source>
</evidence>
<dbReference type="PANTHER" id="PTHR47263">
    <property type="entry name" value="ADENYLATE CYCLASE ACTIVATION PROTEIN GIT1"/>
    <property type="match status" value="1"/>
</dbReference>
<dbReference type="SMART" id="SM00239">
    <property type="entry name" value="C2"/>
    <property type="match status" value="1"/>
</dbReference>
<evidence type="ECO:0008006" key="7">
    <source>
        <dbReference type="Google" id="ProtNLM"/>
    </source>
</evidence>
<dbReference type="STRING" id="1890683.A0A427YGE1"/>
<dbReference type="InterPro" id="IPR014772">
    <property type="entry name" value="Munc13_dom-2"/>
</dbReference>
<feature type="domain" description="C2" evidence="2">
    <location>
        <begin position="833"/>
        <end position="946"/>
    </location>
</feature>
<dbReference type="SUPFAM" id="SSF49562">
    <property type="entry name" value="C2 domain (Calcium/lipid-binding domain, CaLB)"/>
    <property type="match status" value="1"/>
</dbReference>
<dbReference type="PROSITE" id="PS51258">
    <property type="entry name" value="MHD1"/>
    <property type="match status" value="1"/>
</dbReference>
<dbReference type="InterPro" id="IPR035892">
    <property type="entry name" value="C2_domain_sf"/>
</dbReference>
<reference evidence="5 6" key="1">
    <citation type="submission" date="2018-11" db="EMBL/GenBank/DDBJ databases">
        <title>Genome sequence of Saitozyma podzolica DSM 27192.</title>
        <authorList>
            <person name="Aliyu H."/>
            <person name="Gorte O."/>
            <person name="Ochsenreither K."/>
        </authorList>
    </citation>
    <scope>NUCLEOTIDE SEQUENCE [LARGE SCALE GENOMIC DNA]</scope>
    <source>
        <strain evidence="5 6">DSM 27192</strain>
    </source>
</reference>
<dbReference type="Proteomes" id="UP000279259">
    <property type="component" value="Unassembled WGS sequence"/>
</dbReference>
<evidence type="ECO:0000259" key="4">
    <source>
        <dbReference type="PROSITE" id="PS51259"/>
    </source>
</evidence>
<feature type="region of interest" description="Disordered" evidence="1">
    <location>
        <begin position="27"/>
        <end position="56"/>
    </location>
</feature>
<dbReference type="Pfam" id="PF00168">
    <property type="entry name" value="C2"/>
    <property type="match status" value="1"/>
</dbReference>
<proteinExistence type="predicted"/>
<name>A0A427YGE1_9TREE</name>
<dbReference type="PANTHER" id="PTHR47263:SF1">
    <property type="entry name" value="C2 DOMAIN PROTEIN (AFU_ORTHOLOGUE AFUA_7G02350)"/>
    <property type="match status" value="1"/>
</dbReference>
<feature type="region of interest" description="Disordered" evidence="1">
    <location>
        <begin position="197"/>
        <end position="246"/>
    </location>
</feature>
<dbReference type="Gene3D" id="1.10.357.50">
    <property type="match status" value="1"/>
</dbReference>
<organism evidence="5 6">
    <name type="scientific">Saitozyma podzolica</name>
    <dbReference type="NCBI Taxonomy" id="1890683"/>
    <lineage>
        <taxon>Eukaryota</taxon>
        <taxon>Fungi</taxon>
        <taxon>Dikarya</taxon>
        <taxon>Basidiomycota</taxon>
        <taxon>Agaricomycotina</taxon>
        <taxon>Tremellomycetes</taxon>
        <taxon>Tremellales</taxon>
        <taxon>Trimorphomycetaceae</taxon>
        <taxon>Saitozyma</taxon>
    </lineage>
</organism>
<dbReference type="PROSITE" id="PS50004">
    <property type="entry name" value="C2"/>
    <property type="match status" value="1"/>
</dbReference>
<evidence type="ECO:0000313" key="6">
    <source>
        <dbReference type="Proteomes" id="UP000279259"/>
    </source>
</evidence>
<feature type="domain" description="MHD2" evidence="4">
    <location>
        <begin position="1061"/>
        <end position="1178"/>
    </location>
</feature>
<dbReference type="Gene3D" id="2.60.40.150">
    <property type="entry name" value="C2 domain"/>
    <property type="match status" value="1"/>
</dbReference>
<dbReference type="Gene3D" id="1.20.58.1100">
    <property type="match status" value="1"/>
</dbReference>
<dbReference type="InterPro" id="IPR014770">
    <property type="entry name" value="Munc13_1"/>
</dbReference>
<feature type="domain" description="MHD1" evidence="3">
    <location>
        <begin position="631"/>
        <end position="750"/>
    </location>
</feature>
<feature type="compositionally biased region" description="Low complexity" evidence="1">
    <location>
        <begin position="33"/>
        <end position="49"/>
    </location>
</feature>
<dbReference type="AlphaFoldDB" id="A0A427YGE1"/>
<dbReference type="PROSITE" id="PS51259">
    <property type="entry name" value="MHD2"/>
    <property type="match status" value="1"/>
</dbReference>
<comment type="caution">
    <text evidence="5">The sequence shown here is derived from an EMBL/GenBank/DDBJ whole genome shotgun (WGS) entry which is preliminary data.</text>
</comment>
<feature type="compositionally biased region" description="Basic and acidic residues" evidence="1">
    <location>
        <begin position="197"/>
        <end position="223"/>
    </location>
</feature>
<dbReference type="InterPro" id="IPR010439">
    <property type="entry name" value="MUN_dom"/>
</dbReference>
<evidence type="ECO:0000256" key="1">
    <source>
        <dbReference type="SAM" id="MobiDB-lite"/>
    </source>
</evidence>
<dbReference type="InterPro" id="IPR000008">
    <property type="entry name" value="C2_dom"/>
</dbReference>
<dbReference type="EMBL" id="RSCD01000011">
    <property type="protein sequence ID" value="RSH90235.1"/>
    <property type="molecule type" value="Genomic_DNA"/>
</dbReference>
<evidence type="ECO:0000313" key="5">
    <source>
        <dbReference type="EMBL" id="RSH90235.1"/>
    </source>
</evidence>
<sequence length="1271" mass="142050">MAADTALEYALRVATLQAILEHRASLPREQPVAGPSSAPSPSTTTSTPGRRSHHDGGGSLFAFDLGSLMGRDSSKSSPKYPEKLLKVIDTTLQRIAMGQEAKYSDQRFRRTAALFWSSTWPDKSFQRQLRESRKIEDIILPFVTTATKALKKEEELADGSWKWELNNQISLFLELLSDSLVSVGPVPAELTSRLEGYRTRLKADPPPPERDKAESIKDADRMSVRSGQAGHAGGTGAGAAGPEGLKGKGTEGVAKLWGLSDEAFQSKLRELHGVCTEQAALEDLKTLLKLLNTEHPFPYGPSDFSDNSQWVAYRAAEVSTLSQMMLLMMQSNPSLTQSSDRHSNGDLSTRMDGLKLNGNSGSLNGIDDPFTYIPPDPRLAYRELLTRCLEWDLEVLKTLPEDEDVSLSVLSQEHVALLGECAMRWRLPASFRSWTFLEAIVDRCEQGLVPPACVHEATGMLARLSQEMSIDTWAAPDRDGLQAAFLRRDICLFSAVESALIHSQNGYHSPDFLEAVSDWLALDAQDVSHPSLQRAATSIVERARVQAYKSYINEASERFEFEGGKTRGFAMAMAGWVESQAKKLNKKFMEPIADGVDVVQLVMLQQLTLWFRDLEDAMQSPPPQGQEHDWEEAFALYRKAQKLIDMGNAFATEPLNFALAPIFEGMVNVWLDETALKTRQWADQALAVDTFEPTTENGPSSSVTDLFDSFRSASNFLMDLRWSDEEQLAAFATRLAKTFSLSINDYCSKMEQLFSGDMRQGDVQQPAQTAAKQKAWIEKAKSTIASLQGERKIQAFFNFTAASCVKLNNVEAARQQLDKLYQEMRVDELAAYDTSEPIPMPEQQNYLFSVKIVLAEGLAMPDGSTKLPDSFVILSDEHGNRYAKSRTIYDDTDPRWDETFDIPVRGSAWFMATIRHRNLAGKHDLLGRAYLRLDPSQHVDLITKDVLLPLDTKGHILLRISMEGERDDIQFHFGRAFRWLKRTESDMVRTFVDKMTPVLRHTLSRASIKSVLKPGGSNPLDYNQALDKLSAAYRSAIGNVEYSIPLPASERKRPPTDAEIETAIHPLFDYLDANNHTLASTLSADAMQSVMAKLWKQILMTVEALIVPPLSDKPSTMRALSDGELDIALKWLKFLRDFFYAGGEGGVPLSVLQNAKFNEILSVRIYYDWSTDDLMEECIRGFQNTLKHKATKPSKSLLSQRNLGTIRARKSAKRALNTSSAGNSTEMIMRILRMRQGTQEFLAQQIQTISVVKLDNPRKNGGRSLNKRFSN</sequence>
<dbReference type="CDD" id="cd04043">
    <property type="entry name" value="C2_Munc13_fungal"/>
    <property type="match status" value="1"/>
</dbReference>
<evidence type="ECO:0000259" key="2">
    <source>
        <dbReference type="PROSITE" id="PS50004"/>
    </source>
</evidence>
<gene>
    <name evidence="5" type="ORF">EHS25_001569</name>
</gene>
<dbReference type="InterPro" id="IPR052811">
    <property type="entry name" value="Glucose_resp_signaling"/>
</dbReference>
<dbReference type="Pfam" id="PF06292">
    <property type="entry name" value="MUN"/>
    <property type="match status" value="1"/>
</dbReference>
<dbReference type="OrthoDB" id="2015333at2759"/>
<feature type="compositionally biased region" description="Gly residues" evidence="1">
    <location>
        <begin position="230"/>
        <end position="241"/>
    </location>
</feature>
<accession>A0A427YGE1</accession>
<protein>
    <recommendedName>
        <fullName evidence="7">C2 domain-containing protein</fullName>
    </recommendedName>
</protein>